<protein>
    <submittedName>
        <fullName evidence="2">Uncharacterized protein</fullName>
    </submittedName>
</protein>
<gene>
    <name evidence="2" type="ORF">EYF80_037623</name>
</gene>
<dbReference type="EMBL" id="SRLO01000556">
    <property type="protein sequence ID" value="TNN52193.1"/>
    <property type="molecule type" value="Genomic_DNA"/>
</dbReference>
<feature type="region of interest" description="Disordered" evidence="1">
    <location>
        <begin position="75"/>
        <end position="97"/>
    </location>
</feature>
<dbReference type="Proteomes" id="UP000314294">
    <property type="component" value="Unassembled WGS sequence"/>
</dbReference>
<evidence type="ECO:0000256" key="1">
    <source>
        <dbReference type="SAM" id="MobiDB-lite"/>
    </source>
</evidence>
<evidence type="ECO:0000313" key="3">
    <source>
        <dbReference type="Proteomes" id="UP000314294"/>
    </source>
</evidence>
<accession>A0A4Z2GH37</accession>
<keyword evidence="3" id="KW-1185">Reference proteome</keyword>
<reference evidence="2 3" key="1">
    <citation type="submission" date="2019-03" db="EMBL/GenBank/DDBJ databases">
        <title>First draft genome of Liparis tanakae, snailfish: a comprehensive survey of snailfish specific genes.</title>
        <authorList>
            <person name="Kim W."/>
            <person name="Song I."/>
            <person name="Jeong J.-H."/>
            <person name="Kim D."/>
            <person name="Kim S."/>
            <person name="Ryu S."/>
            <person name="Song J.Y."/>
            <person name="Lee S.K."/>
        </authorList>
    </citation>
    <scope>NUCLEOTIDE SEQUENCE [LARGE SCALE GENOMIC DNA]</scope>
    <source>
        <tissue evidence="2">Muscle</tissue>
    </source>
</reference>
<name>A0A4Z2GH37_9TELE</name>
<organism evidence="2 3">
    <name type="scientific">Liparis tanakae</name>
    <name type="common">Tanaka's snailfish</name>
    <dbReference type="NCBI Taxonomy" id="230148"/>
    <lineage>
        <taxon>Eukaryota</taxon>
        <taxon>Metazoa</taxon>
        <taxon>Chordata</taxon>
        <taxon>Craniata</taxon>
        <taxon>Vertebrata</taxon>
        <taxon>Euteleostomi</taxon>
        <taxon>Actinopterygii</taxon>
        <taxon>Neopterygii</taxon>
        <taxon>Teleostei</taxon>
        <taxon>Neoteleostei</taxon>
        <taxon>Acanthomorphata</taxon>
        <taxon>Eupercaria</taxon>
        <taxon>Perciformes</taxon>
        <taxon>Cottioidei</taxon>
        <taxon>Cottales</taxon>
        <taxon>Liparidae</taxon>
        <taxon>Liparis</taxon>
    </lineage>
</organism>
<sequence length="97" mass="11228">MESRHRALGDGPNKRPKSFMREVRWLQHYTARVDLRATSGPYSSRLEAPCYRLLSRDICSHDFCFTRRTLVRYRREEEENGVAPPEPGSGCGERSLA</sequence>
<proteinExistence type="predicted"/>
<comment type="caution">
    <text evidence="2">The sequence shown here is derived from an EMBL/GenBank/DDBJ whole genome shotgun (WGS) entry which is preliminary data.</text>
</comment>
<evidence type="ECO:0000313" key="2">
    <source>
        <dbReference type="EMBL" id="TNN52193.1"/>
    </source>
</evidence>
<dbReference type="AlphaFoldDB" id="A0A4Z2GH37"/>